<comment type="caution">
    <text evidence="6">The sequence shown here is derived from an EMBL/GenBank/DDBJ whole genome shotgun (WGS) entry which is preliminary data.</text>
</comment>
<dbReference type="Gene3D" id="3.20.20.80">
    <property type="entry name" value="Glycosidases"/>
    <property type="match status" value="1"/>
</dbReference>
<keyword evidence="1 3" id="KW-0378">Hydrolase</keyword>
<keyword evidence="2 3" id="KW-0326">Glycosidase</keyword>
<feature type="signal peptide" evidence="4">
    <location>
        <begin position="1"/>
        <end position="22"/>
    </location>
</feature>
<dbReference type="OrthoDB" id="5241001at2"/>
<evidence type="ECO:0000256" key="2">
    <source>
        <dbReference type="ARBA" id="ARBA00023295"/>
    </source>
</evidence>
<dbReference type="RefSeq" id="WP_121249761.1">
    <property type="nucleotide sequence ID" value="NZ_RBIL01000001.1"/>
</dbReference>
<evidence type="ECO:0000256" key="3">
    <source>
        <dbReference type="RuleBase" id="RU361153"/>
    </source>
</evidence>
<feature type="domain" description="Glycoside hydrolase family 5" evidence="5">
    <location>
        <begin position="41"/>
        <end position="308"/>
    </location>
</feature>
<dbReference type="PANTHER" id="PTHR12631">
    <property type="entry name" value="ALPHA-L-IDURONIDASE"/>
    <property type="match status" value="1"/>
</dbReference>
<dbReference type="GO" id="GO:0004553">
    <property type="term" value="F:hydrolase activity, hydrolyzing O-glycosyl compounds"/>
    <property type="evidence" value="ECO:0007669"/>
    <property type="project" value="InterPro"/>
</dbReference>
<keyword evidence="7" id="KW-1185">Reference proteome</keyword>
<feature type="chain" id="PRO_5038578681" evidence="4">
    <location>
        <begin position="23"/>
        <end position="463"/>
    </location>
</feature>
<evidence type="ECO:0000256" key="1">
    <source>
        <dbReference type="ARBA" id="ARBA00022801"/>
    </source>
</evidence>
<organism evidence="6 7">
    <name type="scientific">Solirubrobacter pauli</name>
    <dbReference type="NCBI Taxonomy" id="166793"/>
    <lineage>
        <taxon>Bacteria</taxon>
        <taxon>Bacillati</taxon>
        <taxon>Actinomycetota</taxon>
        <taxon>Thermoleophilia</taxon>
        <taxon>Solirubrobacterales</taxon>
        <taxon>Solirubrobacteraceae</taxon>
        <taxon>Solirubrobacter</taxon>
    </lineage>
</organism>
<dbReference type="InterPro" id="IPR017853">
    <property type="entry name" value="GH"/>
</dbReference>
<evidence type="ECO:0000313" key="7">
    <source>
        <dbReference type="Proteomes" id="UP000278962"/>
    </source>
</evidence>
<dbReference type="Proteomes" id="UP000278962">
    <property type="component" value="Unassembled WGS sequence"/>
</dbReference>
<evidence type="ECO:0000259" key="5">
    <source>
        <dbReference type="Pfam" id="PF00150"/>
    </source>
</evidence>
<dbReference type="GO" id="GO:0000272">
    <property type="term" value="P:polysaccharide catabolic process"/>
    <property type="evidence" value="ECO:0007669"/>
    <property type="project" value="InterPro"/>
</dbReference>
<evidence type="ECO:0000256" key="4">
    <source>
        <dbReference type="SAM" id="SignalP"/>
    </source>
</evidence>
<dbReference type="InterPro" id="IPR001547">
    <property type="entry name" value="Glyco_hydro_5"/>
</dbReference>
<dbReference type="InterPro" id="IPR051923">
    <property type="entry name" value="Glycosyl_Hydrolase_39"/>
</dbReference>
<sequence>MRRLLLILPLIALAAWAPTAGASARQTVTFEAPRELLSASTRAETLDQIQSFGVKRVRQLVYWRDYAPDPESKTKPAGFDASDPAAYPADKWDNLDGLVAAAKERGIDVTLTLTGPVPRWATKSKKDTYTEPLPAEFGAFATAMGRRYGESVNMWSVWNEPNQPQFLRPQFKKGKAYSPKLYRRLYQAAYKGIRSTPSNARDTLLIAETSPRGNSNIVAPLAFLRGMLCLDSKYKRAKACAKLDAGGYAHHAYTTSAGPRWVPPKADDVTIGVLPRLVTAIDKAAKAGALPKGLPVHLTEFGIQTEPDKISGVSLERQAAYLAVSEHIAYVNPRVAAFSQYLMSDDPPRSSGYKYGGFESGLRDADGKEKPAYNGFRLPLAVEPYGTQDVLWGLVRPQRDVSKVTIERRVTGYKTWRVLKTIDTTASGVYALKTPRNKKGQHYRVKWTAPDGTTYTGPSVRGY</sequence>
<protein>
    <submittedName>
        <fullName evidence="6">Cellulase (Glycosyl hydrolase family 5)</fullName>
    </submittedName>
</protein>
<dbReference type="PANTHER" id="PTHR12631:SF10">
    <property type="entry name" value="BETA-XYLOSIDASE-LIKE PROTEIN-RELATED"/>
    <property type="match status" value="1"/>
</dbReference>
<dbReference type="Pfam" id="PF00150">
    <property type="entry name" value="Cellulase"/>
    <property type="match status" value="1"/>
</dbReference>
<proteinExistence type="inferred from homology"/>
<name>A0A660LAI4_9ACTN</name>
<accession>A0A660LAI4</accession>
<dbReference type="EMBL" id="RBIL01000001">
    <property type="protein sequence ID" value="RKQ92022.1"/>
    <property type="molecule type" value="Genomic_DNA"/>
</dbReference>
<reference evidence="6 7" key="1">
    <citation type="submission" date="2018-10" db="EMBL/GenBank/DDBJ databases">
        <title>Genomic Encyclopedia of Archaeal and Bacterial Type Strains, Phase II (KMG-II): from individual species to whole genera.</title>
        <authorList>
            <person name="Goeker M."/>
        </authorList>
    </citation>
    <scope>NUCLEOTIDE SEQUENCE [LARGE SCALE GENOMIC DNA]</scope>
    <source>
        <strain evidence="6 7">DSM 14954</strain>
    </source>
</reference>
<comment type="similarity">
    <text evidence="3">Belongs to the glycosyl hydrolase 5 (cellulase A) family.</text>
</comment>
<gene>
    <name evidence="6" type="ORF">C8N24_1861</name>
</gene>
<evidence type="ECO:0000313" key="6">
    <source>
        <dbReference type="EMBL" id="RKQ92022.1"/>
    </source>
</evidence>
<dbReference type="AlphaFoldDB" id="A0A660LAI4"/>
<keyword evidence="4" id="KW-0732">Signal</keyword>
<dbReference type="SUPFAM" id="SSF51445">
    <property type="entry name" value="(Trans)glycosidases"/>
    <property type="match status" value="1"/>
</dbReference>